<dbReference type="GO" id="GO:1990904">
    <property type="term" value="C:ribonucleoprotein complex"/>
    <property type="evidence" value="ECO:0007669"/>
    <property type="project" value="UniProtKB-KW"/>
</dbReference>
<feature type="region of interest" description="Disordered" evidence="3">
    <location>
        <begin position="355"/>
        <end position="392"/>
    </location>
</feature>
<evidence type="ECO:0000256" key="3">
    <source>
        <dbReference type="SAM" id="MobiDB-lite"/>
    </source>
</evidence>
<dbReference type="EMBL" id="CDMZ01005884">
    <property type="protein sequence ID" value="CEM55513.1"/>
    <property type="molecule type" value="Genomic_DNA"/>
</dbReference>
<dbReference type="InterPro" id="IPR036967">
    <property type="entry name" value="Ribosomal_uS11_sf"/>
</dbReference>
<evidence type="ECO:0000313" key="4">
    <source>
        <dbReference type="EMBL" id="CEM55513.1"/>
    </source>
</evidence>
<organism evidence="4">
    <name type="scientific">Chromera velia CCMP2878</name>
    <dbReference type="NCBI Taxonomy" id="1169474"/>
    <lineage>
        <taxon>Eukaryota</taxon>
        <taxon>Sar</taxon>
        <taxon>Alveolata</taxon>
        <taxon>Colpodellida</taxon>
        <taxon>Chromeraceae</taxon>
        <taxon>Chromera</taxon>
    </lineage>
</organism>
<dbReference type="GO" id="GO:0003735">
    <property type="term" value="F:structural constituent of ribosome"/>
    <property type="evidence" value="ECO:0007669"/>
    <property type="project" value="InterPro"/>
</dbReference>
<dbReference type="VEuPathDB" id="CryptoDB:Cvel_13607"/>
<reference evidence="4" key="1">
    <citation type="submission" date="2014-11" db="EMBL/GenBank/DDBJ databases">
        <authorList>
            <person name="Otto D Thomas"/>
            <person name="Naeem Raeece"/>
        </authorList>
    </citation>
    <scope>NUCLEOTIDE SEQUENCE</scope>
</reference>
<name>A0A0G4IEG2_9ALVE</name>
<sequence>MRLLLQAHPCIRHSTVWRCTRGGLLSAGKGPLSTCLFSRPFSTATQTEASGDGPSLQEETGGTAAQTPQLNLAAEEALSQLSSTLKVNKANQKPKQLSKKDLRKLEGSAKRYRLMGGRPEFHNIDRNKNDRIIEPTDRFRVRITSSKNNCWINVQNCSRDYRIVMTSHGGNVGIRGAAKQLPASAYRIAQNIARKCRRLGITHADCIFRRVTKVDQCLQAFQAHGLTITSWQMMPLAGKSLHSYIHDTSVPGLGLGQKPDNILLLVTLSANGNDTVTLVRIIDPGMARALGGAQSGGDTLTGWVANQYYKAPECYTDGPDAQTENGCVGGRMLSGRNVSADALVKTRTMYKIAKKATKRMGGEAGGPGGHGGTDRGQKKQKQGSGGGEQGEA</sequence>
<dbReference type="SUPFAM" id="SSF53137">
    <property type="entry name" value="Translational machinery components"/>
    <property type="match status" value="1"/>
</dbReference>
<feature type="region of interest" description="Disordered" evidence="3">
    <location>
        <begin position="44"/>
        <end position="64"/>
    </location>
</feature>
<evidence type="ECO:0000256" key="1">
    <source>
        <dbReference type="ARBA" id="ARBA00022980"/>
    </source>
</evidence>
<keyword evidence="2" id="KW-0687">Ribonucleoprotein</keyword>
<evidence type="ECO:0000256" key="2">
    <source>
        <dbReference type="ARBA" id="ARBA00023274"/>
    </source>
</evidence>
<dbReference type="GO" id="GO:0005840">
    <property type="term" value="C:ribosome"/>
    <property type="evidence" value="ECO:0007669"/>
    <property type="project" value="UniProtKB-KW"/>
</dbReference>
<feature type="compositionally biased region" description="Gly residues" evidence="3">
    <location>
        <begin position="362"/>
        <end position="371"/>
    </location>
</feature>
<dbReference type="Gene3D" id="3.30.420.80">
    <property type="entry name" value="Ribosomal protein S11"/>
    <property type="match status" value="1"/>
</dbReference>
<dbReference type="SUPFAM" id="SSF56112">
    <property type="entry name" value="Protein kinase-like (PK-like)"/>
    <property type="match status" value="1"/>
</dbReference>
<keyword evidence="1" id="KW-0689">Ribosomal protein</keyword>
<feature type="compositionally biased region" description="Gly residues" evidence="3">
    <location>
        <begin position="383"/>
        <end position="392"/>
    </location>
</feature>
<protein>
    <submittedName>
        <fullName evidence="4">Uncharacterized protein</fullName>
    </submittedName>
</protein>
<gene>
    <name evidence="4" type="ORF">Cvel_13607</name>
</gene>
<accession>A0A0G4IEG2</accession>
<proteinExistence type="predicted"/>
<dbReference type="AlphaFoldDB" id="A0A0G4IEG2"/>
<dbReference type="InterPro" id="IPR011009">
    <property type="entry name" value="Kinase-like_dom_sf"/>
</dbReference>
<dbReference type="GO" id="GO:0006412">
    <property type="term" value="P:translation"/>
    <property type="evidence" value="ECO:0007669"/>
    <property type="project" value="InterPro"/>
</dbReference>